<proteinExistence type="predicted"/>
<organism evidence="2">
    <name type="scientific">marine metagenome</name>
    <dbReference type="NCBI Taxonomy" id="408172"/>
    <lineage>
        <taxon>unclassified sequences</taxon>
        <taxon>metagenomes</taxon>
        <taxon>ecological metagenomes</taxon>
    </lineage>
</organism>
<accession>A0A381TYU4</accession>
<evidence type="ECO:0008006" key="3">
    <source>
        <dbReference type="Google" id="ProtNLM"/>
    </source>
</evidence>
<evidence type="ECO:0000313" key="2">
    <source>
        <dbReference type="EMBL" id="SVA20187.1"/>
    </source>
</evidence>
<sequence length="273" mass="31353">VTDWITKKTFVFLLIINLSACSVMGELWYERIDTFIANQFLEYADFSSTQEDHIRKAAKEFKQWNLENELPKYKALLIRLQSLDAQTGVADIEAIYQAGLQLNDGTINFFRPFLIEFCKGLTNKQVTEIGIHLGEVLAKRRAQLTKENNTYQASLEKSFVRIFRLLRVKLNDEQKNTIRLLSSELVDTRSESIVIREVWNQEFVVILALRNQGDFEQILTSHLNTFGSEEADARAVINEISANIIASFDEKQRTNFQKRLGALIASIDQIIGI</sequence>
<evidence type="ECO:0000256" key="1">
    <source>
        <dbReference type="SAM" id="Phobius"/>
    </source>
</evidence>
<dbReference type="AlphaFoldDB" id="A0A381TYU4"/>
<protein>
    <recommendedName>
        <fullName evidence="3">Lipoprotein</fullName>
    </recommendedName>
</protein>
<feature type="non-terminal residue" evidence="2">
    <location>
        <position position="1"/>
    </location>
</feature>
<reference evidence="2" key="1">
    <citation type="submission" date="2018-05" db="EMBL/GenBank/DDBJ databases">
        <authorList>
            <person name="Lanie J.A."/>
            <person name="Ng W.-L."/>
            <person name="Kazmierczak K.M."/>
            <person name="Andrzejewski T.M."/>
            <person name="Davidsen T.M."/>
            <person name="Wayne K.J."/>
            <person name="Tettelin H."/>
            <person name="Glass J.I."/>
            <person name="Rusch D."/>
            <person name="Podicherti R."/>
            <person name="Tsui H.-C.T."/>
            <person name="Winkler M.E."/>
        </authorList>
    </citation>
    <scope>NUCLEOTIDE SEQUENCE</scope>
</reference>
<keyword evidence="1" id="KW-0472">Membrane</keyword>
<gene>
    <name evidence="2" type="ORF">METZ01_LOCUS73041</name>
</gene>
<feature type="transmembrane region" description="Helical" evidence="1">
    <location>
        <begin position="9"/>
        <end position="29"/>
    </location>
</feature>
<keyword evidence="1" id="KW-0812">Transmembrane</keyword>
<dbReference type="Pfam" id="PF19795">
    <property type="entry name" value="DUF6279"/>
    <property type="match status" value="1"/>
</dbReference>
<keyword evidence="1" id="KW-1133">Transmembrane helix</keyword>
<name>A0A381TYU4_9ZZZZ</name>
<dbReference type="EMBL" id="UINC01005263">
    <property type="protein sequence ID" value="SVA20187.1"/>
    <property type="molecule type" value="Genomic_DNA"/>
</dbReference>